<dbReference type="InterPro" id="IPR052172">
    <property type="entry name" value="UxaA_altronate/galactarate_dh"/>
</dbReference>
<feature type="domain" description="SAF" evidence="2">
    <location>
        <begin position="14"/>
        <end position="89"/>
    </location>
</feature>
<accession>Q6L322</accession>
<evidence type="ECO:0000313" key="3">
    <source>
        <dbReference type="EMBL" id="AAT42629.1"/>
    </source>
</evidence>
<dbReference type="EMBL" id="AE017261">
    <property type="protein sequence ID" value="AAT42629.1"/>
    <property type="molecule type" value="Genomic_DNA"/>
</dbReference>
<evidence type="ECO:0000259" key="2">
    <source>
        <dbReference type="SMART" id="SM00858"/>
    </source>
</evidence>
<dbReference type="Pfam" id="PF08666">
    <property type="entry name" value="SAF"/>
    <property type="match status" value="1"/>
</dbReference>
<dbReference type="InterPro" id="IPR013974">
    <property type="entry name" value="SAF"/>
</dbReference>
<dbReference type="EC" id="4.2.1.7" evidence="3"/>
<dbReference type="HOGENOM" id="CLU_084161_3_0_2"/>
<protein>
    <submittedName>
        <fullName evidence="3">Altronate hydrolase</fullName>
        <ecNumber evidence="3">4.2.1.7</ecNumber>
    </submittedName>
</protein>
<dbReference type="GO" id="GO:0008789">
    <property type="term" value="F:altronate dehydratase activity"/>
    <property type="evidence" value="ECO:0007669"/>
    <property type="project" value="UniProtKB-EC"/>
</dbReference>
<dbReference type="GeneID" id="2844707"/>
<dbReference type="GO" id="GO:0016787">
    <property type="term" value="F:hydrolase activity"/>
    <property type="evidence" value="ECO:0007669"/>
    <property type="project" value="UniProtKB-KW"/>
</dbReference>
<dbReference type="InParanoid" id="Q6L322"/>
<keyword evidence="3" id="KW-0378">Hydrolase</keyword>
<dbReference type="GO" id="GO:0019698">
    <property type="term" value="P:D-galacturonate catabolic process"/>
    <property type="evidence" value="ECO:0007669"/>
    <property type="project" value="TreeGrafter"/>
</dbReference>
<dbReference type="CDD" id="cd11613">
    <property type="entry name" value="SAF_AH_GD"/>
    <property type="match status" value="1"/>
</dbReference>
<dbReference type="RefSeq" id="WP_011176845.1">
    <property type="nucleotide sequence ID" value="NC_005877.1"/>
</dbReference>
<dbReference type="SMART" id="SM00858">
    <property type="entry name" value="SAF"/>
    <property type="match status" value="1"/>
</dbReference>
<organism evidence="3 4">
    <name type="scientific">Picrophilus torridus (strain ATCC 700027 / DSM 9790 / JCM 10055 / NBRC 100828 / KAW 2/3)</name>
    <dbReference type="NCBI Taxonomy" id="1122961"/>
    <lineage>
        <taxon>Archaea</taxon>
        <taxon>Methanobacteriati</taxon>
        <taxon>Thermoplasmatota</taxon>
        <taxon>Thermoplasmata</taxon>
        <taxon>Thermoplasmatales</taxon>
        <taxon>Picrophilaceae</taxon>
        <taxon>Picrophilus</taxon>
    </lineage>
</organism>
<evidence type="ECO:0000256" key="1">
    <source>
        <dbReference type="ARBA" id="ARBA00023239"/>
    </source>
</evidence>
<dbReference type="FunFam" id="2.30.130.110:FF:000003">
    <property type="entry name" value="D-galactarate dehydratase"/>
    <property type="match status" value="1"/>
</dbReference>
<sequence>MNNIKIALVIDEKDNVATLLEGSKAGEKVQLKGLTCEKSIICNQDIPSGHKIAIKNIKLGESVIKYGEIIGRATKEIKIGDYVHIHNIDSIRGKMEVQ</sequence>
<proteinExistence type="predicted"/>
<dbReference type="FunCoup" id="Q6L322">
    <property type="interactions" value="18"/>
</dbReference>
<evidence type="ECO:0000313" key="4">
    <source>
        <dbReference type="Proteomes" id="UP000000438"/>
    </source>
</evidence>
<dbReference type="Gene3D" id="2.30.130.110">
    <property type="match status" value="1"/>
</dbReference>
<dbReference type="PANTHER" id="PTHR30536:SF5">
    <property type="entry name" value="ALTRONATE DEHYDRATASE"/>
    <property type="match status" value="1"/>
</dbReference>
<dbReference type="eggNOG" id="arCOG05318">
    <property type="taxonomic scope" value="Archaea"/>
</dbReference>
<reference evidence="3 4" key="1">
    <citation type="journal article" date="2004" name="Proc. Natl. Acad. Sci. U.S.A.">
        <title>Genome sequence of Picrophilus torridus and its implications for life around pH 0.</title>
        <authorList>
            <person name="Futterer O."/>
            <person name="Angelov A."/>
            <person name="Liesegang H."/>
            <person name="Gottschalk G."/>
            <person name="Schleper C."/>
            <person name="Schepers B."/>
            <person name="Dock C."/>
            <person name="Antranikian G."/>
            <person name="Liebl W."/>
        </authorList>
    </citation>
    <scope>NUCLEOTIDE SEQUENCE [LARGE SCALE GENOMIC DNA]</scope>
    <source>
        <strain evidence="4">ATCC 700027 / DSM 9790 / JCM 10055 / NBRC 100828</strain>
    </source>
</reference>
<dbReference type="STRING" id="263820.PTO0044"/>
<dbReference type="PANTHER" id="PTHR30536">
    <property type="entry name" value="ALTRONATE/GALACTARATE DEHYDRATASE"/>
    <property type="match status" value="1"/>
</dbReference>
<gene>
    <name evidence="3" type="ordered locus">PTO0044</name>
</gene>
<dbReference type="PaxDb" id="263820-PTO0044"/>
<keyword evidence="1 3" id="KW-0456">Lyase</keyword>
<dbReference type="AlphaFoldDB" id="Q6L322"/>
<name>Q6L322_PICTO</name>
<dbReference type="Proteomes" id="UP000000438">
    <property type="component" value="Chromosome"/>
</dbReference>
<dbReference type="KEGG" id="pto:PTO0044"/>
<dbReference type="InterPro" id="IPR044144">
    <property type="entry name" value="SAF_UxaA/GarD"/>
</dbReference>
<dbReference type="OrthoDB" id="214896at2157"/>